<accession>A0A2Z5ZF23</accession>
<sequence length="68" mass="7815">MLFCICVHVPTFTLRGLNSLINAQAFQAPRFQHLPNKKALRSQHRAFLIKGLKPYYGRLTHAPRLGRT</sequence>
<proteinExistence type="predicted"/>
<dbReference type="KEGG" id="aot:AcetOri_orf01090"/>
<reference evidence="1 2" key="1">
    <citation type="submission" date="2018-02" db="EMBL/GenBank/DDBJ databases">
        <title>Acetobacter orientalis genome.</title>
        <authorList>
            <person name="Nakashima N."/>
            <person name="Tamura T."/>
        </authorList>
    </citation>
    <scope>NUCLEOTIDE SEQUENCE [LARGE SCALE GENOMIC DNA]</scope>
    <source>
        <strain evidence="1 2">FAN1</strain>
    </source>
</reference>
<evidence type="ECO:0000313" key="1">
    <source>
        <dbReference type="EMBL" id="BBC79100.1"/>
    </source>
</evidence>
<dbReference type="Proteomes" id="UP000270034">
    <property type="component" value="Chromosome"/>
</dbReference>
<name>A0A2Z5ZF23_9PROT</name>
<dbReference type="AlphaFoldDB" id="A0A2Z5ZF23"/>
<evidence type="ECO:0000313" key="2">
    <source>
        <dbReference type="Proteomes" id="UP000270034"/>
    </source>
</evidence>
<protein>
    <submittedName>
        <fullName evidence="1">Uncharacterized protein</fullName>
    </submittedName>
</protein>
<gene>
    <name evidence="1" type="ORF">AcetOrient_orf01090</name>
</gene>
<organism evidence="1 2">
    <name type="scientific">Acetobacter orientalis</name>
    <dbReference type="NCBI Taxonomy" id="146474"/>
    <lineage>
        <taxon>Bacteria</taxon>
        <taxon>Pseudomonadati</taxon>
        <taxon>Pseudomonadota</taxon>
        <taxon>Alphaproteobacteria</taxon>
        <taxon>Acetobacterales</taxon>
        <taxon>Acetobacteraceae</taxon>
        <taxon>Acetobacter</taxon>
    </lineage>
</organism>
<dbReference type="EMBL" id="AP018515">
    <property type="protein sequence ID" value="BBC79100.1"/>
    <property type="molecule type" value="Genomic_DNA"/>
</dbReference>